<evidence type="ECO:0000259" key="1">
    <source>
        <dbReference type="Pfam" id="PF06439"/>
    </source>
</evidence>
<dbReference type="Gene3D" id="3.20.20.140">
    <property type="entry name" value="Metal-dependent hydrolases"/>
    <property type="match status" value="1"/>
</dbReference>
<dbReference type="GO" id="GO:0016787">
    <property type="term" value="F:hydrolase activity"/>
    <property type="evidence" value="ECO:0007669"/>
    <property type="project" value="InterPro"/>
</dbReference>
<accession>A0A1M6D1T3</accession>
<dbReference type="OrthoDB" id="259356at2"/>
<evidence type="ECO:0000313" key="2">
    <source>
        <dbReference type="EMBL" id="SHI67159.1"/>
    </source>
</evidence>
<dbReference type="Gene3D" id="2.60.120.560">
    <property type="entry name" value="Exo-inulinase, domain 1"/>
    <property type="match status" value="1"/>
</dbReference>
<dbReference type="Pfam" id="PF06439">
    <property type="entry name" value="3keto-disac_hyd"/>
    <property type="match status" value="1"/>
</dbReference>
<dbReference type="InterPro" id="IPR016195">
    <property type="entry name" value="Pol/histidinol_Pase-like"/>
</dbReference>
<dbReference type="EMBL" id="FQZE01000004">
    <property type="protein sequence ID" value="SHI67159.1"/>
    <property type="molecule type" value="Genomic_DNA"/>
</dbReference>
<protein>
    <recommendedName>
        <fullName evidence="1">3-keto-alpha-glucoside-1,2-lyase/3-keto-2-hydroxy-glucal hydratase domain-containing protein</fullName>
    </recommendedName>
</protein>
<dbReference type="AlphaFoldDB" id="A0A1M6D1T3"/>
<organism evidence="2 3">
    <name type="scientific">Tangfeifania diversioriginum</name>
    <dbReference type="NCBI Taxonomy" id="1168035"/>
    <lineage>
        <taxon>Bacteria</taxon>
        <taxon>Pseudomonadati</taxon>
        <taxon>Bacteroidota</taxon>
        <taxon>Bacteroidia</taxon>
        <taxon>Marinilabiliales</taxon>
        <taxon>Prolixibacteraceae</taxon>
        <taxon>Tangfeifania</taxon>
    </lineage>
</organism>
<feature type="domain" description="3-keto-alpha-glucoside-1,2-lyase/3-keto-2-hydroxy-glucal hydratase" evidence="1">
    <location>
        <begin position="27"/>
        <end position="211"/>
    </location>
</feature>
<name>A0A1M6D1T3_9BACT</name>
<dbReference type="STRING" id="1168035.SAMN05444280_104168"/>
<reference evidence="2 3" key="1">
    <citation type="submission" date="2016-11" db="EMBL/GenBank/DDBJ databases">
        <authorList>
            <person name="Jaros S."/>
            <person name="Januszkiewicz K."/>
            <person name="Wedrychowicz H."/>
        </authorList>
    </citation>
    <scope>NUCLEOTIDE SEQUENCE [LARGE SCALE GENOMIC DNA]</scope>
    <source>
        <strain evidence="2 3">DSM 27063</strain>
    </source>
</reference>
<evidence type="ECO:0000313" key="3">
    <source>
        <dbReference type="Proteomes" id="UP000184050"/>
    </source>
</evidence>
<dbReference type="SUPFAM" id="SSF89550">
    <property type="entry name" value="PHP domain-like"/>
    <property type="match status" value="1"/>
</dbReference>
<dbReference type="RefSeq" id="WP_073165976.1">
    <property type="nucleotide sequence ID" value="NZ_FQZE01000004.1"/>
</dbReference>
<sequence>MKRITIVQILAVALIFTACNPSIKTGEWVSVFDGETLKGWKKSAENPESITVENGAIKCAGPRAHLFYDGELKNFEFEAEVKTLEHSNSGIFIHTEYQEEGWPSKGYEIQVNNSYRGSEEHPERRKTGSVYNVRNVYYPLVEDNQWFTMRVKVVENHIEVFVNDVKVNEYIEPENPWRPDGQENVKLSQGTFALQAHDAGSTTFYKNIRVKALPEGERKEPEVDKEWDTLVTQLMYAGFPLIDYHVHLKGGLTLEGVVENSQRLGINYGIAPNCGLHFPVTNDESLNQYMEDVAGSPTFKGMQAEGREWVTLFSPEAVAKFDYVFTDAMTFTDTKGRRNRIWIPEEVWVDDEQQFMEQLVGKIEAIFSQEPVDIYVNPTVLPAVIEDNYDELWTKERMQRVIDVLAENNIALEINARYKLPKPEMIKMAKEAGVKFSFGTNNTGSDLGRLDYCIDMIEECELTPNDMFEIKPEAKKPVNVKGLPDEITG</sequence>
<dbReference type="InterPro" id="IPR010496">
    <property type="entry name" value="AL/BT2_dom"/>
</dbReference>
<gene>
    <name evidence="2" type="ORF">SAMN05444280_104168</name>
</gene>
<dbReference type="PROSITE" id="PS51257">
    <property type="entry name" value="PROKAR_LIPOPROTEIN"/>
    <property type="match status" value="1"/>
</dbReference>
<keyword evidence="3" id="KW-1185">Reference proteome</keyword>
<proteinExistence type="predicted"/>
<dbReference type="Proteomes" id="UP000184050">
    <property type="component" value="Unassembled WGS sequence"/>
</dbReference>